<organism evidence="4 5">
    <name type="scientific">Pseudomonas typographi</name>
    <dbReference type="NCBI Taxonomy" id="2715964"/>
    <lineage>
        <taxon>Bacteria</taxon>
        <taxon>Pseudomonadati</taxon>
        <taxon>Pseudomonadota</taxon>
        <taxon>Gammaproteobacteria</taxon>
        <taxon>Pseudomonadales</taxon>
        <taxon>Pseudomonadaceae</taxon>
        <taxon>Pseudomonas</taxon>
    </lineage>
</organism>
<protein>
    <submittedName>
        <fullName evidence="4">AraC family transcriptional regulator</fullName>
    </submittedName>
</protein>
<dbReference type="InterPro" id="IPR009594">
    <property type="entry name" value="Tscrpt_reg_HTH_AraC_N"/>
</dbReference>
<reference evidence="4 5" key="1">
    <citation type="journal article" date="2020" name="Insects">
        <title>Bacteria Belonging to Pseudomonas typographi sp. nov. from the Bark Beetle Ips typographus Have Genomic Potential to Aid in the Host Ecology.</title>
        <authorList>
            <person name="Peral-Aranega E."/>
            <person name="Saati-Santamaria Z."/>
            <person name="Kolarik M."/>
            <person name="Rivas R."/>
            <person name="Garcia-Fraile P."/>
        </authorList>
    </citation>
    <scope>NUCLEOTIDE SEQUENCE [LARGE SCALE GENOMIC DNA]</scope>
    <source>
        <strain evidence="4 5">CA3A</strain>
    </source>
</reference>
<evidence type="ECO:0000313" key="4">
    <source>
        <dbReference type="EMBL" id="MBD1598015.1"/>
    </source>
</evidence>
<evidence type="ECO:0000259" key="3">
    <source>
        <dbReference type="PROSITE" id="PS01124"/>
    </source>
</evidence>
<dbReference type="Gene3D" id="1.10.10.60">
    <property type="entry name" value="Homeodomain-like"/>
    <property type="match status" value="2"/>
</dbReference>
<keyword evidence="2" id="KW-0804">Transcription</keyword>
<evidence type="ECO:0000313" key="5">
    <source>
        <dbReference type="Proteomes" id="UP000805841"/>
    </source>
</evidence>
<dbReference type="Pfam" id="PF06719">
    <property type="entry name" value="AraC_N"/>
    <property type="match status" value="1"/>
</dbReference>
<evidence type="ECO:0000256" key="2">
    <source>
        <dbReference type="ARBA" id="ARBA00023163"/>
    </source>
</evidence>
<dbReference type="SMART" id="SM00342">
    <property type="entry name" value="HTH_ARAC"/>
    <property type="match status" value="1"/>
</dbReference>
<proteinExistence type="predicted"/>
<keyword evidence="1" id="KW-0805">Transcription regulation</keyword>
<dbReference type="PROSITE" id="PS01124">
    <property type="entry name" value="HTH_ARAC_FAMILY_2"/>
    <property type="match status" value="1"/>
</dbReference>
<accession>A0ABR7YXW9</accession>
<dbReference type="EMBL" id="JAAOCA010000005">
    <property type="protein sequence ID" value="MBD1598015.1"/>
    <property type="molecule type" value="Genomic_DNA"/>
</dbReference>
<gene>
    <name evidence="4" type="ORF">HAQ05_04715</name>
</gene>
<feature type="domain" description="HTH araC/xylS-type" evidence="3">
    <location>
        <begin position="184"/>
        <end position="282"/>
    </location>
</feature>
<sequence length="303" mass="33752">MVARLLRLAPRAGYSRTELADVRLLRADASLPHTPVLYDACIVIVCQGRKRAFLGDRTYLYDAQHYLVLSVPLPFISQTEATPDEPLLALSIRLDLVMLADLLLVLERDHPAPAAKAVGMASTPMDDGLGDAVLRLLRALEHPVEAHALGSGLLREIHYRMLIGEQGPAMRAALAQREHFGQIARAIRTIQTRFGEHIEVAALASDANMSVPSFHNHFKAVTQTSPIQYLKSMRLHHARLLMIRSGISAIQASDQVGYESPSQFSREFKRFFGHTPKEEARRMRELLLVKAELAWPDFVPDSG</sequence>
<name>A0ABR7YXW9_9PSED</name>
<dbReference type="PANTHER" id="PTHR43436:SF2">
    <property type="entry name" value="ARAC_XYLS FAMILY TRANSCRIPTIONAL REGULATOR"/>
    <property type="match status" value="1"/>
</dbReference>
<dbReference type="InterPro" id="IPR009057">
    <property type="entry name" value="Homeodomain-like_sf"/>
</dbReference>
<evidence type="ECO:0000256" key="1">
    <source>
        <dbReference type="ARBA" id="ARBA00023015"/>
    </source>
</evidence>
<dbReference type="SUPFAM" id="SSF46689">
    <property type="entry name" value="Homeodomain-like"/>
    <property type="match status" value="2"/>
</dbReference>
<dbReference type="Proteomes" id="UP000805841">
    <property type="component" value="Unassembled WGS sequence"/>
</dbReference>
<keyword evidence="5" id="KW-1185">Reference proteome</keyword>
<dbReference type="InterPro" id="IPR018060">
    <property type="entry name" value="HTH_AraC"/>
</dbReference>
<comment type="caution">
    <text evidence="4">The sequence shown here is derived from an EMBL/GenBank/DDBJ whole genome shotgun (WGS) entry which is preliminary data.</text>
</comment>
<dbReference type="Pfam" id="PF12833">
    <property type="entry name" value="HTH_18"/>
    <property type="match status" value="1"/>
</dbReference>
<dbReference type="PANTHER" id="PTHR43436">
    <property type="entry name" value="ARAC-FAMILY TRANSCRIPTIONAL REGULATOR"/>
    <property type="match status" value="1"/>
</dbReference>